<organism evidence="10 11">
    <name type="scientific">Solidesulfovibrio fructosivorans JJ]</name>
    <dbReference type="NCBI Taxonomy" id="596151"/>
    <lineage>
        <taxon>Bacteria</taxon>
        <taxon>Pseudomonadati</taxon>
        <taxon>Thermodesulfobacteriota</taxon>
        <taxon>Desulfovibrionia</taxon>
        <taxon>Desulfovibrionales</taxon>
        <taxon>Desulfovibrionaceae</taxon>
        <taxon>Solidesulfovibrio</taxon>
    </lineage>
</organism>
<dbReference type="PANTHER" id="PTHR32089:SF112">
    <property type="entry name" value="LYSOZYME-LIKE PROTEIN-RELATED"/>
    <property type="match status" value="1"/>
</dbReference>
<dbReference type="eggNOG" id="COG0840">
    <property type="taxonomic scope" value="Bacteria"/>
</dbReference>
<dbReference type="CDD" id="cd06225">
    <property type="entry name" value="HAMP"/>
    <property type="match status" value="1"/>
</dbReference>
<dbReference type="InterPro" id="IPR004089">
    <property type="entry name" value="MCPsignal_dom"/>
</dbReference>
<dbReference type="Proteomes" id="UP000006250">
    <property type="component" value="Unassembled WGS sequence"/>
</dbReference>
<dbReference type="GO" id="GO:0006935">
    <property type="term" value="P:chemotaxis"/>
    <property type="evidence" value="ECO:0007669"/>
    <property type="project" value="UniProtKB-ARBA"/>
</dbReference>
<dbReference type="Gene3D" id="3.30.450.20">
    <property type="entry name" value="PAS domain"/>
    <property type="match status" value="2"/>
</dbReference>
<feature type="coiled-coil region" evidence="5">
    <location>
        <begin position="692"/>
        <end position="719"/>
    </location>
</feature>
<dbReference type="AlphaFoldDB" id="E1K2G7"/>
<evidence type="ECO:0000313" key="11">
    <source>
        <dbReference type="Proteomes" id="UP000006250"/>
    </source>
</evidence>
<comment type="caution">
    <text evidence="10">The sequence shown here is derived from an EMBL/GenBank/DDBJ whole genome shotgun (WGS) entry which is preliminary data.</text>
</comment>
<dbReference type="PANTHER" id="PTHR32089">
    <property type="entry name" value="METHYL-ACCEPTING CHEMOTAXIS PROTEIN MCPB"/>
    <property type="match status" value="1"/>
</dbReference>
<evidence type="ECO:0000256" key="4">
    <source>
        <dbReference type="PROSITE-ProRule" id="PRU00284"/>
    </source>
</evidence>
<keyword evidence="2 4" id="KW-0807">Transducer</keyword>
<dbReference type="Pfam" id="PF00015">
    <property type="entry name" value="MCPsignal"/>
    <property type="match status" value="1"/>
</dbReference>
<dbReference type="PROSITE" id="PS51257">
    <property type="entry name" value="PROKAR_LIPOPROTEIN"/>
    <property type="match status" value="1"/>
</dbReference>
<comment type="similarity">
    <text evidence="3">Belongs to the methyl-accepting chemotaxis (MCP) protein family.</text>
</comment>
<feature type="transmembrane region" description="Helical" evidence="7">
    <location>
        <begin position="12"/>
        <end position="30"/>
    </location>
</feature>
<dbReference type="PROSITE" id="PS50885">
    <property type="entry name" value="HAMP"/>
    <property type="match status" value="1"/>
</dbReference>
<evidence type="ECO:0000256" key="7">
    <source>
        <dbReference type="SAM" id="Phobius"/>
    </source>
</evidence>
<sequence length="748" mass="78997">MFKNMKLRNKILIPVAFVCACIFITIMVAVDMQIQEKSVRETQQLGQEISARYAAVIQGKLDQSIVAAKILAAAVSSEHAKAAPDRAAVVDLLHRSLGAMPDVFGVWTAWEPNAFDGKDKDFAKAEAMHEVSGRFLPYVIRGEKGVEDTHTSAPTAESRADGEKWYWKPLQTGKMLLVEPTEYEVAGRKRMMISVCVPLLDKGKGVAGLDMSLEELQRLAAGVKIFDSGYGTLLSNAGMIVAHKDKNLIGKPVEQYLSDANKAAVAEALRNGTALVFSQKSALTGEEMLYSMTPVALEGVSGAWSFIAVIPEAAMYASVRAVQKTLLGLSLGGMLVLIVALFLIARAIVRPIQQIMKATQGVAAGDLDRPIPLRQEDEIGKLADSLRTMVTSLKGKIAEADDKTRLANEHSRLAAEATRQAEEAKAAAEQARAQGMLQAAGKLEDVVGIVSSASEEISAQVEQSTRGAEEQSARVGETATAMEEMTATVVEIAKNASEAAQSAQNAKHKAEDGARIVSQAIAGIGEAQDQALELKNDMTDLGRQAEGIGQILNVISDIADQTNLLALNAAIEAARAGEAGRGFAVVADEVRKLAEKTMTATKEVGDAIRDIQSGTRKNIGNVEQAVEKIQTATGLSATSGDALSEIVALVESTSGQVLSIATASEEQSATCEEINRSIEGISRVSAETSDAMRQSANAVAELADQAQALKDLIIRLQEEGHSAGADSSEAGRVLGTGASPAALPGAKG</sequence>
<dbReference type="CDD" id="cd12913">
    <property type="entry name" value="PDC1_MCP_like"/>
    <property type="match status" value="1"/>
</dbReference>
<dbReference type="SUPFAM" id="SSF58104">
    <property type="entry name" value="Methyl-accepting chemotaxis protein (MCP) signaling domain"/>
    <property type="match status" value="1"/>
</dbReference>
<evidence type="ECO:0000259" key="9">
    <source>
        <dbReference type="PROSITE" id="PS50885"/>
    </source>
</evidence>
<dbReference type="PROSITE" id="PS50111">
    <property type="entry name" value="CHEMOTAXIS_TRANSDUC_2"/>
    <property type="match status" value="1"/>
</dbReference>
<evidence type="ECO:0000256" key="1">
    <source>
        <dbReference type="ARBA" id="ARBA00004370"/>
    </source>
</evidence>
<dbReference type="GO" id="GO:0016020">
    <property type="term" value="C:membrane"/>
    <property type="evidence" value="ECO:0007669"/>
    <property type="project" value="UniProtKB-SubCell"/>
</dbReference>
<dbReference type="EMBL" id="AECZ01000057">
    <property type="protein sequence ID" value="EFL49200.1"/>
    <property type="molecule type" value="Genomic_DNA"/>
</dbReference>
<dbReference type="Pfam" id="PF00672">
    <property type="entry name" value="HAMP"/>
    <property type="match status" value="1"/>
</dbReference>
<dbReference type="CDD" id="cd11386">
    <property type="entry name" value="MCP_signal"/>
    <property type="match status" value="1"/>
</dbReference>
<reference evidence="10 11" key="1">
    <citation type="submission" date="2010-08" db="EMBL/GenBank/DDBJ databases">
        <title>The draft genome of Desulfovibrio fructosovorans JJ.</title>
        <authorList>
            <consortium name="US DOE Joint Genome Institute (JGI-PGF)"/>
            <person name="Lucas S."/>
            <person name="Copeland A."/>
            <person name="Lapidus A."/>
            <person name="Cheng J.-F."/>
            <person name="Bruce D."/>
            <person name="Goodwin L."/>
            <person name="Pitluck S."/>
            <person name="Land M.L."/>
            <person name="Hauser L."/>
            <person name="Chang Y.-J."/>
            <person name="Jeffries C."/>
            <person name="Wall J.D."/>
            <person name="Stahl D.A."/>
            <person name="Arkin A.P."/>
            <person name="Dehal P."/>
            <person name="Stolyar S.M."/>
            <person name="Hazen T.C."/>
            <person name="Woyke T.J."/>
        </authorList>
    </citation>
    <scope>NUCLEOTIDE SEQUENCE [LARGE SCALE GENOMIC DNA]</scope>
    <source>
        <strain evidence="10 11">JJ</strain>
    </source>
</reference>
<feature type="domain" description="Methyl-accepting transducer" evidence="8">
    <location>
        <begin position="446"/>
        <end position="682"/>
    </location>
</feature>
<feature type="domain" description="HAMP" evidence="9">
    <location>
        <begin position="346"/>
        <end position="398"/>
    </location>
</feature>
<dbReference type="SMART" id="SM00304">
    <property type="entry name" value="HAMP"/>
    <property type="match status" value="1"/>
</dbReference>
<keyword evidence="7" id="KW-1133">Transmembrane helix</keyword>
<evidence type="ECO:0000256" key="3">
    <source>
        <dbReference type="ARBA" id="ARBA00029447"/>
    </source>
</evidence>
<dbReference type="Gene3D" id="1.10.287.950">
    <property type="entry name" value="Methyl-accepting chemotaxis protein"/>
    <property type="match status" value="1"/>
</dbReference>
<dbReference type="STRING" id="596151.DesfrDRAFT_4067"/>
<feature type="transmembrane region" description="Helical" evidence="7">
    <location>
        <begin position="326"/>
        <end position="349"/>
    </location>
</feature>
<keyword evidence="11" id="KW-1185">Reference proteome</keyword>
<feature type="region of interest" description="Disordered" evidence="6">
    <location>
        <begin position="723"/>
        <end position="748"/>
    </location>
</feature>
<dbReference type="CDD" id="cd12912">
    <property type="entry name" value="PDC2_MCP_like"/>
    <property type="match status" value="1"/>
</dbReference>
<comment type="subcellular location">
    <subcellularLocation>
        <location evidence="1">Membrane</location>
    </subcellularLocation>
</comment>
<evidence type="ECO:0000256" key="2">
    <source>
        <dbReference type="ARBA" id="ARBA00023224"/>
    </source>
</evidence>
<gene>
    <name evidence="10" type="ORF">DesfrDRAFT_4067</name>
</gene>
<evidence type="ECO:0000256" key="6">
    <source>
        <dbReference type="SAM" id="MobiDB-lite"/>
    </source>
</evidence>
<dbReference type="GO" id="GO:0007165">
    <property type="term" value="P:signal transduction"/>
    <property type="evidence" value="ECO:0007669"/>
    <property type="project" value="UniProtKB-KW"/>
</dbReference>
<feature type="coiled-coil region" evidence="5">
    <location>
        <begin position="407"/>
        <end position="434"/>
    </location>
</feature>
<accession>E1K2G7</accession>
<dbReference type="Pfam" id="PF22673">
    <property type="entry name" value="MCP-like_PDC_1"/>
    <property type="match status" value="1"/>
</dbReference>
<keyword evidence="7" id="KW-0472">Membrane</keyword>
<dbReference type="InterPro" id="IPR003660">
    <property type="entry name" value="HAMP_dom"/>
</dbReference>
<evidence type="ECO:0000313" key="10">
    <source>
        <dbReference type="EMBL" id="EFL49200.1"/>
    </source>
</evidence>
<dbReference type="FunFam" id="1.10.287.950:FF:000001">
    <property type="entry name" value="Methyl-accepting chemotaxis sensory transducer"/>
    <property type="match status" value="1"/>
</dbReference>
<name>E1K2G7_SOLFR</name>
<keyword evidence="7" id="KW-0812">Transmembrane</keyword>
<dbReference type="Gene3D" id="6.10.340.10">
    <property type="match status" value="1"/>
</dbReference>
<proteinExistence type="inferred from homology"/>
<evidence type="ECO:0000259" key="8">
    <source>
        <dbReference type="PROSITE" id="PS50111"/>
    </source>
</evidence>
<dbReference type="SMART" id="SM00283">
    <property type="entry name" value="MA"/>
    <property type="match status" value="1"/>
</dbReference>
<evidence type="ECO:0000256" key="5">
    <source>
        <dbReference type="SAM" id="Coils"/>
    </source>
</evidence>
<keyword evidence="5" id="KW-0175">Coiled coil</keyword>
<protein>
    <submittedName>
        <fullName evidence="10">Methyl-accepting chemotaxis sensory transducer with Cache sensor</fullName>
    </submittedName>
</protein>